<evidence type="ECO:0000313" key="2">
    <source>
        <dbReference type="EMBL" id="EPS38699.1"/>
    </source>
</evidence>
<reference evidence="3" key="2">
    <citation type="submission" date="2013-04" db="EMBL/GenBank/DDBJ databases">
        <title>Genomic mechanisms accounting for the adaptation to parasitism in nematode-trapping fungi.</title>
        <authorList>
            <person name="Ahren D.G."/>
        </authorList>
    </citation>
    <scope>NUCLEOTIDE SEQUENCE [LARGE SCALE GENOMIC DNA]</scope>
    <source>
        <strain evidence="3">CBS 200.50</strain>
    </source>
</reference>
<comment type="caution">
    <text evidence="2">The sequence shown here is derived from an EMBL/GenBank/DDBJ whole genome shotgun (WGS) entry which is preliminary data.</text>
</comment>
<organism evidence="2 3">
    <name type="scientific">Dactylellina haptotyla (strain CBS 200.50)</name>
    <name type="common">Nematode-trapping fungus</name>
    <name type="synonym">Monacrosporium haptotylum</name>
    <dbReference type="NCBI Taxonomy" id="1284197"/>
    <lineage>
        <taxon>Eukaryota</taxon>
        <taxon>Fungi</taxon>
        <taxon>Dikarya</taxon>
        <taxon>Ascomycota</taxon>
        <taxon>Pezizomycotina</taxon>
        <taxon>Orbiliomycetes</taxon>
        <taxon>Orbiliales</taxon>
        <taxon>Orbiliaceae</taxon>
        <taxon>Dactylellina</taxon>
    </lineage>
</organism>
<feature type="transmembrane region" description="Helical" evidence="1">
    <location>
        <begin position="254"/>
        <end position="277"/>
    </location>
</feature>
<keyword evidence="3" id="KW-1185">Reference proteome</keyword>
<dbReference type="HOGENOM" id="CLU_969839_0_0_1"/>
<dbReference type="EMBL" id="AQGS01000532">
    <property type="protein sequence ID" value="EPS38699.1"/>
    <property type="molecule type" value="Genomic_DNA"/>
</dbReference>
<proteinExistence type="predicted"/>
<dbReference type="AlphaFoldDB" id="S8A768"/>
<accession>S8A768</accession>
<keyword evidence="1" id="KW-0812">Transmembrane</keyword>
<name>S8A768_DACHA</name>
<reference evidence="2 3" key="1">
    <citation type="journal article" date="2013" name="PLoS Genet.">
        <title>Genomic mechanisms accounting for the adaptation to parasitism in nematode-trapping fungi.</title>
        <authorList>
            <person name="Meerupati T."/>
            <person name="Andersson K.M."/>
            <person name="Friman E."/>
            <person name="Kumar D."/>
            <person name="Tunlid A."/>
            <person name="Ahren D."/>
        </authorList>
    </citation>
    <scope>NUCLEOTIDE SEQUENCE [LARGE SCALE GENOMIC DNA]</scope>
    <source>
        <strain evidence="2 3">CBS 200.50</strain>
    </source>
</reference>
<dbReference type="Proteomes" id="UP000015100">
    <property type="component" value="Unassembled WGS sequence"/>
</dbReference>
<gene>
    <name evidence="2" type="ORF">H072_7542</name>
</gene>
<keyword evidence="1" id="KW-1133">Transmembrane helix</keyword>
<protein>
    <submittedName>
        <fullName evidence="2">Uncharacterized protein</fullName>
    </submittedName>
</protein>
<evidence type="ECO:0000313" key="3">
    <source>
        <dbReference type="Proteomes" id="UP000015100"/>
    </source>
</evidence>
<keyword evidence="1" id="KW-0472">Membrane</keyword>
<evidence type="ECO:0000256" key="1">
    <source>
        <dbReference type="SAM" id="Phobius"/>
    </source>
</evidence>
<sequence>MWTAASLTHNSSLGDMNANIAVGDYVVYGDPVHTRLLYCRVQAIFQVPVVQNQNFIAFASSVGRLNVPYNAATLAQVHRLPRWVIPRARAAIGVIPPFNLAPVLAVLQAILRMNNAVDFAVSDVGAAVTAAAVPGVFGGASVMSGLATVGGTVGAGAVGGILVVAGGPAMAVGGGICTIIDAVEDDETAAVAGKAGVCAGGACGLAATVTSVYCAGVTGLSGAGITSGLAALGGGSLAAGGSGMALGLTACCGIFTAPVIVIGLGTWGVYWAVLISIRSTLFAMPSI</sequence>